<protein>
    <submittedName>
        <fullName evidence="10">Transporter substrate-binding domain-containing protein</fullName>
    </submittedName>
</protein>
<dbReference type="InterPro" id="IPR001638">
    <property type="entry name" value="Solute-binding_3/MltF_N"/>
</dbReference>
<evidence type="ECO:0000256" key="5">
    <source>
        <dbReference type="ARBA" id="ARBA00023288"/>
    </source>
</evidence>
<feature type="chain" id="PRO_5046005089" evidence="7">
    <location>
        <begin position="19"/>
        <end position="267"/>
    </location>
</feature>
<dbReference type="PROSITE" id="PS01039">
    <property type="entry name" value="SBP_BACTERIAL_3"/>
    <property type="match status" value="1"/>
</dbReference>
<accession>A0ABV6G8A0</accession>
<evidence type="ECO:0000256" key="6">
    <source>
        <dbReference type="RuleBase" id="RU003744"/>
    </source>
</evidence>
<keyword evidence="5" id="KW-0449">Lipoprotein</keyword>
<evidence type="ECO:0000259" key="8">
    <source>
        <dbReference type="SMART" id="SM00062"/>
    </source>
</evidence>
<keyword evidence="4" id="KW-0564">Palmitate</keyword>
<feature type="domain" description="Ionotropic glutamate receptor C-terminal" evidence="9">
    <location>
        <begin position="42"/>
        <end position="265"/>
    </location>
</feature>
<sequence>MKKGLLLLISILVVGMLAACGTGTGSEGEGTSGEGESEEKKVLKMATSADYPPFEYKDTTKGDEIIGFDIDLVNALAEKLGYEIEVQDLDFNSLVPALQSKQVDLVLAGMTPTEERKESVDFTDVYYTAKHMIVSLKDNKITTVEDLEGKTLGVQLGSIQEGKAEEIAEEVNISIEDRNRIPDLLQELKAGRIDAAIIEDTVAKGYFEKDKELEGFTLSEEEADEAGSAIAFPKDSEYTDEFNKALNEMIENGELEELIVKWFGGKE</sequence>
<evidence type="ECO:0000313" key="10">
    <source>
        <dbReference type="EMBL" id="MFC0269868.1"/>
    </source>
</evidence>
<evidence type="ECO:0000256" key="7">
    <source>
        <dbReference type="SAM" id="SignalP"/>
    </source>
</evidence>
<keyword evidence="3 7" id="KW-0732">Signal</keyword>
<dbReference type="EMBL" id="JBHLVO010000001">
    <property type="protein sequence ID" value="MFC0269868.1"/>
    <property type="molecule type" value="Genomic_DNA"/>
</dbReference>
<evidence type="ECO:0000256" key="1">
    <source>
        <dbReference type="ARBA" id="ARBA00004196"/>
    </source>
</evidence>
<keyword evidence="11" id="KW-1185">Reference proteome</keyword>
<gene>
    <name evidence="10" type="ORF">ACFFIX_00140</name>
</gene>
<evidence type="ECO:0000256" key="3">
    <source>
        <dbReference type="ARBA" id="ARBA00022729"/>
    </source>
</evidence>
<dbReference type="PANTHER" id="PTHR35936">
    <property type="entry name" value="MEMBRANE-BOUND LYTIC MUREIN TRANSGLYCOSYLASE F"/>
    <property type="match status" value="1"/>
</dbReference>
<dbReference type="Pfam" id="PF00497">
    <property type="entry name" value="SBP_bac_3"/>
    <property type="match status" value="1"/>
</dbReference>
<comment type="caution">
    <text evidence="10">The sequence shown here is derived from an EMBL/GenBank/DDBJ whole genome shotgun (WGS) entry which is preliminary data.</text>
</comment>
<evidence type="ECO:0000256" key="4">
    <source>
        <dbReference type="ARBA" id="ARBA00023139"/>
    </source>
</evidence>
<organism evidence="10 11">
    <name type="scientific">Metabacillus herbersteinensis</name>
    <dbReference type="NCBI Taxonomy" id="283816"/>
    <lineage>
        <taxon>Bacteria</taxon>
        <taxon>Bacillati</taxon>
        <taxon>Bacillota</taxon>
        <taxon>Bacilli</taxon>
        <taxon>Bacillales</taxon>
        <taxon>Bacillaceae</taxon>
        <taxon>Metabacillus</taxon>
    </lineage>
</organism>
<name>A0ABV6G8A0_9BACI</name>
<comment type="similarity">
    <text evidence="2 6">Belongs to the bacterial solute-binding protein 3 family.</text>
</comment>
<dbReference type="Proteomes" id="UP001589854">
    <property type="component" value="Unassembled WGS sequence"/>
</dbReference>
<feature type="domain" description="Solute-binding protein family 3/N-terminal" evidence="8">
    <location>
        <begin position="42"/>
        <end position="266"/>
    </location>
</feature>
<dbReference type="PROSITE" id="PS51257">
    <property type="entry name" value="PROKAR_LIPOPROTEIN"/>
    <property type="match status" value="1"/>
</dbReference>
<dbReference type="SUPFAM" id="SSF53850">
    <property type="entry name" value="Periplasmic binding protein-like II"/>
    <property type="match status" value="1"/>
</dbReference>
<dbReference type="SMART" id="SM00062">
    <property type="entry name" value="PBPb"/>
    <property type="match status" value="1"/>
</dbReference>
<evidence type="ECO:0000256" key="2">
    <source>
        <dbReference type="ARBA" id="ARBA00010333"/>
    </source>
</evidence>
<dbReference type="RefSeq" id="WP_378929202.1">
    <property type="nucleotide sequence ID" value="NZ_JBHLVO010000001.1"/>
</dbReference>
<reference evidence="10 11" key="1">
    <citation type="submission" date="2024-09" db="EMBL/GenBank/DDBJ databases">
        <authorList>
            <person name="Sun Q."/>
            <person name="Mori K."/>
        </authorList>
    </citation>
    <scope>NUCLEOTIDE SEQUENCE [LARGE SCALE GENOMIC DNA]</scope>
    <source>
        <strain evidence="10 11">CCM 7228</strain>
    </source>
</reference>
<dbReference type="PANTHER" id="PTHR35936:SF17">
    <property type="entry name" value="ARGININE-BINDING EXTRACELLULAR PROTEIN ARTP"/>
    <property type="match status" value="1"/>
</dbReference>
<evidence type="ECO:0000259" key="9">
    <source>
        <dbReference type="SMART" id="SM00079"/>
    </source>
</evidence>
<dbReference type="InterPro" id="IPR018313">
    <property type="entry name" value="SBP_3_CS"/>
</dbReference>
<comment type="subcellular location">
    <subcellularLocation>
        <location evidence="1">Cell envelope</location>
    </subcellularLocation>
</comment>
<dbReference type="InterPro" id="IPR001320">
    <property type="entry name" value="Iontro_rcpt_C"/>
</dbReference>
<proteinExistence type="inferred from homology"/>
<dbReference type="Gene3D" id="3.40.190.10">
    <property type="entry name" value="Periplasmic binding protein-like II"/>
    <property type="match status" value="2"/>
</dbReference>
<dbReference type="SMART" id="SM00079">
    <property type="entry name" value="PBPe"/>
    <property type="match status" value="1"/>
</dbReference>
<feature type="signal peptide" evidence="7">
    <location>
        <begin position="1"/>
        <end position="18"/>
    </location>
</feature>
<evidence type="ECO:0000313" key="11">
    <source>
        <dbReference type="Proteomes" id="UP001589854"/>
    </source>
</evidence>